<feature type="domain" description="Methyltransferase type 11" evidence="5">
    <location>
        <begin position="67"/>
        <end position="201"/>
    </location>
</feature>
<dbReference type="STRING" id="3469.A0A4Y7J674"/>
<dbReference type="InterPro" id="IPR029063">
    <property type="entry name" value="SAM-dependent_MTases_sf"/>
</dbReference>
<dbReference type="SUPFAM" id="SSF53335">
    <property type="entry name" value="S-adenosyl-L-methionine-dependent methyltransferases"/>
    <property type="match status" value="1"/>
</dbReference>
<dbReference type="EMBL" id="CM010717">
    <property type="protein sequence ID" value="RZC55145.1"/>
    <property type="molecule type" value="Genomic_DNA"/>
</dbReference>
<gene>
    <name evidence="6" type="ORF">C5167_013999</name>
</gene>
<evidence type="ECO:0000256" key="2">
    <source>
        <dbReference type="ARBA" id="ARBA00022603"/>
    </source>
</evidence>
<name>A0A4Y7J674_PAPSO</name>
<evidence type="ECO:0000256" key="3">
    <source>
        <dbReference type="ARBA" id="ARBA00022679"/>
    </source>
</evidence>
<dbReference type="InterPro" id="IPR051419">
    <property type="entry name" value="Lys/N-term_MeTrsfase_sf"/>
</dbReference>
<feature type="region of interest" description="Disordered" evidence="4">
    <location>
        <begin position="1"/>
        <end position="21"/>
    </location>
</feature>
<dbReference type="CDD" id="cd02440">
    <property type="entry name" value="AdoMet_MTases"/>
    <property type="match status" value="1"/>
</dbReference>
<dbReference type="Proteomes" id="UP000316621">
    <property type="component" value="Chromosome 3"/>
</dbReference>
<dbReference type="OMA" id="HWAVMDA"/>
<dbReference type="GO" id="GO:0032259">
    <property type="term" value="P:methylation"/>
    <property type="evidence" value="ECO:0007669"/>
    <property type="project" value="UniProtKB-KW"/>
</dbReference>
<evidence type="ECO:0000256" key="4">
    <source>
        <dbReference type="SAM" id="MobiDB-lite"/>
    </source>
</evidence>
<evidence type="ECO:0000259" key="5">
    <source>
        <dbReference type="Pfam" id="PF08241"/>
    </source>
</evidence>
<dbReference type="AlphaFoldDB" id="A0A4Y7J674"/>
<evidence type="ECO:0000256" key="1">
    <source>
        <dbReference type="ARBA" id="ARBA00008361"/>
    </source>
</evidence>
<dbReference type="PANTHER" id="PTHR12176:SF80">
    <property type="entry name" value="EEF1A LYSINE METHYLTRANSFERASE 4"/>
    <property type="match status" value="1"/>
</dbReference>
<dbReference type="Gramene" id="RZC55145">
    <property type="protein sequence ID" value="RZC55145"/>
    <property type="gene ID" value="C5167_013999"/>
</dbReference>
<dbReference type="PANTHER" id="PTHR12176">
    <property type="entry name" value="SAM-DEPENDENT METHYLTRANSFERASE SUPERFAMILY PROTEIN"/>
    <property type="match status" value="1"/>
</dbReference>
<evidence type="ECO:0000313" key="7">
    <source>
        <dbReference type="Proteomes" id="UP000316621"/>
    </source>
</evidence>
<dbReference type="Pfam" id="PF08241">
    <property type="entry name" value="Methyltransf_11"/>
    <property type="match status" value="1"/>
</dbReference>
<dbReference type="GO" id="GO:0008757">
    <property type="term" value="F:S-adenosylmethionine-dependent methyltransferase activity"/>
    <property type="evidence" value="ECO:0007669"/>
    <property type="project" value="InterPro"/>
</dbReference>
<reference evidence="6 7" key="1">
    <citation type="journal article" date="2018" name="Science">
        <title>The opium poppy genome and morphinan production.</title>
        <authorList>
            <person name="Guo L."/>
            <person name="Winzer T."/>
            <person name="Yang X."/>
            <person name="Li Y."/>
            <person name="Ning Z."/>
            <person name="He Z."/>
            <person name="Teodor R."/>
            <person name="Lu Y."/>
            <person name="Bowser T.A."/>
            <person name="Graham I.A."/>
            <person name="Ye K."/>
        </authorList>
    </citation>
    <scope>NUCLEOTIDE SEQUENCE [LARGE SCALE GENOMIC DNA]</scope>
    <source>
        <strain evidence="7">cv. HN1</strain>
        <tissue evidence="6">Leaves</tissue>
    </source>
</reference>
<keyword evidence="7" id="KW-1185">Reference proteome</keyword>
<comment type="similarity">
    <text evidence="1">Belongs to the methyltransferase superfamily.</text>
</comment>
<evidence type="ECO:0000313" key="6">
    <source>
        <dbReference type="EMBL" id="RZC55145.1"/>
    </source>
</evidence>
<protein>
    <recommendedName>
        <fullName evidence="5">Methyltransferase type 11 domain-containing protein</fullName>
    </recommendedName>
</protein>
<proteinExistence type="inferred from homology"/>
<dbReference type="Gene3D" id="3.40.50.150">
    <property type="entry name" value="Vaccinia Virus protein VP39"/>
    <property type="match status" value="1"/>
</dbReference>
<sequence length="282" mass="32584">MDTEPTSTPTRSVKSSVGPSNVSSYLDPLYWDKRFSSEEHYEWLKDYSHFRHLIQLYIKPISPTSVLELGCGNSQLGEELHRDGITGLTCIDLSAVAVDNMQKRLLSKGIKVMSLNMLLKFKFYGAPMFCISYDYIQVLVADMLDLPFEKESFDVVIEKGTMDVVFVDSGDPWNPRPETVKKAMAMLQGVHRVLKPDGVFVSISFGQPHFRRPLFEAPEFSWSIEWKTFGDGFHYFFYILKKGRRMTDSKPCMEKSDRPSISLYQEELEDENYMFRTNVEEL</sequence>
<keyword evidence="3" id="KW-0808">Transferase</keyword>
<keyword evidence="2" id="KW-0489">Methyltransferase</keyword>
<organism evidence="6 7">
    <name type="scientific">Papaver somniferum</name>
    <name type="common">Opium poppy</name>
    <dbReference type="NCBI Taxonomy" id="3469"/>
    <lineage>
        <taxon>Eukaryota</taxon>
        <taxon>Viridiplantae</taxon>
        <taxon>Streptophyta</taxon>
        <taxon>Embryophyta</taxon>
        <taxon>Tracheophyta</taxon>
        <taxon>Spermatophyta</taxon>
        <taxon>Magnoliopsida</taxon>
        <taxon>Ranunculales</taxon>
        <taxon>Papaveraceae</taxon>
        <taxon>Papaveroideae</taxon>
        <taxon>Papaver</taxon>
    </lineage>
</organism>
<accession>A0A4Y7J674</accession>
<dbReference type="InterPro" id="IPR013216">
    <property type="entry name" value="Methyltransf_11"/>
</dbReference>